<reference evidence="8 9" key="1">
    <citation type="journal article" date="2018" name="Front. Microbiol.">
        <title>Hydrolytic Capabilities as a Key to Environmental Success: Chitinolytic and Cellulolytic Acidobacteria From Acidic Sub-arctic Soils and Boreal Peatlands.</title>
        <authorList>
            <person name="Belova S.E."/>
            <person name="Ravin N.V."/>
            <person name="Pankratov T.A."/>
            <person name="Rakitin A.L."/>
            <person name="Ivanova A.A."/>
            <person name="Beletsky A.V."/>
            <person name="Mardanov A.V."/>
            <person name="Sinninghe Damste J.S."/>
            <person name="Dedysh S.N."/>
        </authorList>
    </citation>
    <scope>NUCLEOTIDE SEQUENCE [LARGE SCALE GENOMIC DNA]</scope>
    <source>
        <strain evidence="8 9">SBC82</strain>
    </source>
</reference>
<evidence type="ECO:0000256" key="2">
    <source>
        <dbReference type="ARBA" id="ARBA00022448"/>
    </source>
</evidence>
<dbReference type="GO" id="GO:0044718">
    <property type="term" value="P:siderophore transmembrane transport"/>
    <property type="evidence" value="ECO:0007669"/>
    <property type="project" value="TreeGrafter"/>
</dbReference>
<dbReference type="AlphaFoldDB" id="A0A2Z5FZC7"/>
<keyword evidence="4" id="KW-0812">Transmembrane</keyword>
<dbReference type="InterPro" id="IPR008969">
    <property type="entry name" value="CarboxyPept-like_regulatory"/>
</dbReference>
<dbReference type="Pfam" id="PF25183">
    <property type="entry name" value="OMP_b-brl_4"/>
    <property type="match status" value="1"/>
</dbReference>
<dbReference type="SUPFAM" id="SSF56935">
    <property type="entry name" value="Porins"/>
    <property type="match status" value="1"/>
</dbReference>
<dbReference type="KEGG" id="abas:ACPOL_2961"/>
<keyword evidence="5" id="KW-0472">Membrane</keyword>
<evidence type="ECO:0000256" key="6">
    <source>
        <dbReference type="ARBA" id="ARBA00023237"/>
    </source>
</evidence>
<gene>
    <name evidence="8" type="ORF">ACPOL_2961</name>
</gene>
<sequence>MQADSQGGFSFGLLPPSTYSLSIEAKGFKGYKQTGITLDAGQAATQDVSLTVGGQQEQIVITSEAPLLQTSNSNISTDVDAKQIVELPLNLRNIIGLTTLNSSVNNTTESQSLFGGSAATNGNADQDISFLNFSGGFFGTSAFMLDGVWDTSGDWGASIYVPSVDAVQEFKVQNNSFTAQYGWSTGNVVDVVTKSGTSQFHGSAYEFYRNSAMDANLWFANHNGQPKPDFDRNQYGVSAGGPLYLPKIYKQTNKTFIFGLYERLKSATPSLSTDTVPPAAFLAGDLSALLGAQVGVDGLGRPILSGQIYDPNSARQITAGTVDPKTGLAATQTGYIRDPVPGNNVAAYTTFNPLAVKMLSYYPKPTGAGLTNNYTASASDPSASREYLIRVDHNFTGNTRIFGRYSYKQEYKTGTPETWGADNPAGPGNLRPNNRYNITAGFSHVFTQTFSMNSVAGFEHWGEQSTNQSLGFKPSTLGLPSYLDTNSAEFPLISVGGETTLGPRGGQENTALRPTGSAGVDFLKIINTHTLSFGFMGVLSEQNYAGLYQTSLSFGGGFTNGPDPDNPTANTGSGVAQALFGVLDGGNTGVQFNPAIAKKYGGIYIQDDWRSTPKLTLNLGLRYEIQYAPTYRHNTAGYFDPQVANPIGTAIGTTLPGAVVFVTPSHRATYDTNYANVAPRVGFSYNPEPKLVFRGGFGIFFPPSAYLNQTTTDGFSTSTNVIGELSGSRVPNPAVSISNPWPQGLRAVTGNSLGLLQDVGFSTGAYFHSRPSSYVMQFMTGLQYAFGPTNVLDVTYVGLLGRHQLSGGLNETQLNPAYLSLGTDVLNGGVPNPFNGYIATGQSSCSLDQPTVAENQLLHPFPQFCGVTQNDAPVGFSNYNALQVNFKHRFTQGLDVLVSYTFSKFLDNVEGTNNWAYSSNQGPANNYNLAAEKSVDSGDIPHSLVVNYVYYLPVGRGKKFGSNLNRATDAVLGGWQISGITTVKSGLPLGFSGNNINSYGGNPRPDVIGDPKAVHRSVNKWFNTAAFAYAPYGTFGTAPRNFSNVRGPYYQNWDLAILKNWTLPKETRLQFRAEMFNAFNHPNFYTPNTGYGGCDPNAGPNCNSSFGTITQTFFARDVQIAGKFYW</sequence>
<dbReference type="Gene3D" id="2.60.40.1120">
    <property type="entry name" value="Carboxypeptidase-like, regulatory domain"/>
    <property type="match status" value="1"/>
</dbReference>
<dbReference type="PANTHER" id="PTHR30069:SF46">
    <property type="entry name" value="OAR PROTEIN"/>
    <property type="match status" value="1"/>
</dbReference>
<evidence type="ECO:0000313" key="8">
    <source>
        <dbReference type="EMBL" id="AXC12263.1"/>
    </source>
</evidence>
<evidence type="ECO:0000259" key="7">
    <source>
        <dbReference type="Pfam" id="PF25183"/>
    </source>
</evidence>
<protein>
    <submittedName>
        <fullName evidence="8">Oar protein</fullName>
    </submittedName>
</protein>
<dbReference type="GO" id="GO:0009279">
    <property type="term" value="C:cell outer membrane"/>
    <property type="evidence" value="ECO:0007669"/>
    <property type="project" value="UniProtKB-SubCell"/>
</dbReference>
<comment type="subcellular location">
    <subcellularLocation>
        <location evidence="1">Cell outer membrane</location>
        <topology evidence="1">Multi-pass membrane protein</topology>
    </subcellularLocation>
</comment>
<dbReference type="PANTHER" id="PTHR30069">
    <property type="entry name" value="TONB-DEPENDENT OUTER MEMBRANE RECEPTOR"/>
    <property type="match status" value="1"/>
</dbReference>
<evidence type="ECO:0000256" key="3">
    <source>
        <dbReference type="ARBA" id="ARBA00022452"/>
    </source>
</evidence>
<keyword evidence="6" id="KW-0998">Cell outer membrane</keyword>
<keyword evidence="3" id="KW-1134">Transmembrane beta strand</keyword>
<organism evidence="8 9">
    <name type="scientific">Acidisarcina polymorpha</name>
    <dbReference type="NCBI Taxonomy" id="2211140"/>
    <lineage>
        <taxon>Bacteria</taxon>
        <taxon>Pseudomonadati</taxon>
        <taxon>Acidobacteriota</taxon>
        <taxon>Terriglobia</taxon>
        <taxon>Terriglobales</taxon>
        <taxon>Acidobacteriaceae</taxon>
        <taxon>Acidisarcina</taxon>
    </lineage>
</organism>
<dbReference type="InterPro" id="IPR039426">
    <property type="entry name" value="TonB-dep_rcpt-like"/>
</dbReference>
<dbReference type="Proteomes" id="UP000253606">
    <property type="component" value="Chromosome"/>
</dbReference>
<evidence type="ECO:0000256" key="5">
    <source>
        <dbReference type="ARBA" id="ARBA00023136"/>
    </source>
</evidence>
<dbReference type="InterPro" id="IPR057601">
    <property type="entry name" value="Oar-like_b-barrel"/>
</dbReference>
<accession>A0A2Z5FZC7</accession>
<dbReference type="EMBL" id="CP030840">
    <property type="protein sequence ID" value="AXC12263.1"/>
    <property type="molecule type" value="Genomic_DNA"/>
</dbReference>
<proteinExistence type="predicted"/>
<evidence type="ECO:0000313" key="9">
    <source>
        <dbReference type="Proteomes" id="UP000253606"/>
    </source>
</evidence>
<keyword evidence="9" id="KW-1185">Reference proteome</keyword>
<feature type="domain" description="TonB-dependent transporter Oar-like beta-barrel" evidence="7">
    <location>
        <begin position="192"/>
        <end position="1119"/>
    </location>
</feature>
<dbReference type="InterPro" id="IPR036942">
    <property type="entry name" value="Beta-barrel_TonB_sf"/>
</dbReference>
<dbReference type="SUPFAM" id="SSF49464">
    <property type="entry name" value="Carboxypeptidase regulatory domain-like"/>
    <property type="match status" value="1"/>
</dbReference>
<evidence type="ECO:0000256" key="4">
    <source>
        <dbReference type="ARBA" id="ARBA00022692"/>
    </source>
</evidence>
<dbReference type="GO" id="GO:0015344">
    <property type="term" value="F:siderophore uptake transmembrane transporter activity"/>
    <property type="evidence" value="ECO:0007669"/>
    <property type="project" value="TreeGrafter"/>
</dbReference>
<dbReference type="Pfam" id="PF13620">
    <property type="entry name" value="CarboxypepD_reg"/>
    <property type="match status" value="1"/>
</dbReference>
<evidence type="ECO:0000256" key="1">
    <source>
        <dbReference type="ARBA" id="ARBA00004571"/>
    </source>
</evidence>
<name>A0A2Z5FZC7_9BACT</name>
<keyword evidence="2" id="KW-0813">Transport</keyword>
<dbReference type="Gene3D" id="2.40.170.20">
    <property type="entry name" value="TonB-dependent receptor, beta-barrel domain"/>
    <property type="match status" value="1"/>
</dbReference>